<dbReference type="AlphaFoldDB" id="A0A6I4U662"/>
<proteinExistence type="inferred from homology"/>
<dbReference type="SUPFAM" id="SSF55811">
    <property type="entry name" value="Nudix"/>
    <property type="match status" value="1"/>
</dbReference>
<dbReference type="GO" id="GO:0016787">
    <property type="term" value="F:hydrolase activity"/>
    <property type="evidence" value="ECO:0007669"/>
    <property type="project" value="UniProtKB-KW"/>
</dbReference>
<dbReference type="Gene3D" id="3.90.79.10">
    <property type="entry name" value="Nucleoside Triphosphate Pyrophosphohydrolase"/>
    <property type="match status" value="1"/>
</dbReference>
<evidence type="ECO:0000256" key="1">
    <source>
        <dbReference type="ARBA" id="ARBA00001946"/>
    </source>
</evidence>
<sequence>MLYLIPKPLHRQALKIGHRLRHHWRRVSGRTGVGVSIVARDLNGRVLLVRHSYGPEGWYFPGGGKRRSETPEQAALREIKEETGCTVSGLMAVGIIDEELAGAPHRAHVFDGVVDAVPQPDGREIVEARFFPTHSLPEPLSKRTRARFALWQARRC</sequence>
<dbReference type="PROSITE" id="PS00893">
    <property type="entry name" value="NUDIX_BOX"/>
    <property type="match status" value="1"/>
</dbReference>
<organism evidence="5 6">
    <name type="scientific">Qipengyuania citrea</name>
    <dbReference type="NCBI Taxonomy" id="225971"/>
    <lineage>
        <taxon>Bacteria</taxon>
        <taxon>Pseudomonadati</taxon>
        <taxon>Pseudomonadota</taxon>
        <taxon>Alphaproteobacteria</taxon>
        <taxon>Sphingomonadales</taxon>
        <taxon>Erythrobacteraceae</taxon>
        <taxon>Qipengyuania</taxon>
    </lineage>
</organism>
<name>A0A6I4U662_9SPHN</name>
<evidence type="ECO:0000313" key="6">
    <source>
        <dbReference type="Proteomes" id="UP000439914"/>
    </source>
</evidence>
<evidence type="ECO:0000259" key="4">
    <source>
        <dbReference type="PROSITE" id="PS51462"/>
    </source>
</evidence>
<dbReference type="InterPro" id="IPR020084">
    <property type="entry name" value="NUDIX_hydrolase_CS"/>
</dbReference>
<evidence type="ECO:0000256" key="2">
    <source>
        <dbReference type="ARBA" id="ARBA00022801"/>
    </source>
</evidence>
<dbReference type="PRINTS" id="PR00502">
    <property type="entry name" value="NUDIXFAMILY"/>
</dbReference>
<evidence type="ECO:0000256" key="3">
    <source>
        <dbReference type="RuleBase" id="RU003476"/>
    </source>
</evidence>
<dbReference type="EMBL" id="WTYG01000001">
    <property type="protein sequence ID" value="MXP34440.1"/>
    <property type="molecule type" value="Genomic_DNA"/>
</dbReference>
<comment type="similarity">
    <text evidence="3">Belongs to the Nudix hydrolase family.</text>
</comment>
<dbReference type="PANTHER" id="PTHR43046">
    <property type="entry name" value="GDP-MANNOSE MANNOSYL HYDROLASE"/>
    <property type="match status" value="1"/>
</dbReference>
<accession>A0A6I4U662</accession>
<keyword evidence="2 3" id="KW-0378">Hydrolase</keyword>
<feature type="domain" description="Nudix hydrolase" evidence="4">
    <location>
        <begin position="28"/>
        <end position="154"/>
    </location>
</feature>
<comment type="cofactor">
    <cofactor evidence="1">
        <name>Mg(2+)</name>
        <dbReference type="ChEBI" id="CHEBI:18420"/>
    </cofactor>
</comment>
<dbReference type="InterPro" id="IPR000086">
    <property type="entry name" value="NUDIX_hydrolase_dom"/>
</dbReference>
<reference evidence="5 6" key="1">
    <citation type="submission" date="2019-12" db="EMBL/GenBank/DDBJ databases">
        <title>Genomic-based taxomic classification of the family Erythrobacteraceae.</title>
        <authorList>
            <person name="Xu L."/>
        </authorList>
    </citation>
    <scope>NUCLEOTIDE SEQUENCE [LARGE SCALE GENOMIC DNA]</scope>
    <source>
        <strain evidence="5 6">CGMCC 1.8703</strain>
    </source>
</reference>
<dbReference type="PANTHER" id="PTHR43046:SF14">
    <property type="entry name" value="MUTT_NUDIX FAMILY PROTEIN"/>
    <property type="match status" value="1"/>
</dbReference>
<dbReference type="InterPro" id="IPR015797">
    <property type="entry name" value="NUDIX_hydrolase-like_dom_sf"/>
</dbReference>
<dbReference type="InterPro" id="IPR020476">
    <property type="entry name" value="Nudix_hydrolase"/>
</dbReference>
<dbReference type="PROSITE" id="PS51462">
    <property type="entry name" value="NUDIX"/>
    <property type="match status" value="1"/>
</dbReference>
<protein>
    <submittedName>
        <fullName evidence="5">NUDIX domain-containing protein</fullName>
    </submittedName>
</protein>
<gene>
    <name evidence="5" type="ORF">GRI55_01490</name>
</gene>
<evidence type="ECO:0000313" key="5">
    <source>
        <dbReference type="EMBL" id="MXP34440.1"/>
    </source>
</evidence>
<comment type="caution">
    <text evidence="5">The sequence shown here is derived from an EMBL/GenBank/DDBJ whole genome shotgun (WGS) entry which is preliminary data.</text>
</comment>
<dbReference type="Proteomes" id="UP000439914">
    <property type="component" value="Unassembled WGS sequence"/>
</dbReference>
<dbReference type="Pfam" id="PF00293">
    <property type="entry name" value="NUDIX"/>
    <property type="match status" value="1"/>
</dbReference>